<dbReference type="WBParaSite" id="DME_0000674201-mRNA-1">
    <property type="protein sequence ID" value="DME_0000674201-mRNA-1"/>
    <property type="gene ID" value="DME_0000674201"/>
</dbReference>
<accession>A0A0N4UGV4</accession>
<evidence type="ECO:0000313" key="1">
    <source>
        <dbReference type="EMBL" id="VDN51383.1"/>
    </source>
</evidence>
<dbReference type="Proteomes" id="UP000038040">
    <property type="component" value="Unplaced"/>
</dbReference>
<reference evidence="1 3" key="2">
    <citation type="submission" date="2018-11" db="EMBL/GenBank/DDBJ databases">
        <authorList>
            <consortium name="Pathogen Informatics"/>
        </authorList>
    </citation>
    <scope>NUCLEOTIDE SEQUENCE [LARGE SCALE GENOMIC DNA]</scope>
</reference>
<reference evidence="4" key="1">
    <citation type="submission" date="2017-02" db="UniProtKB">
        <authorList>
            <consortium name="WormBaseParasite"/>
        </authorList>
    </citation>
    <scope>IDENTIFICATION</scope>
</reference>
<dbReference type="OrthoDB" id="5865326at2759"/>
<gene>
    <name evidence="1" type="ORF">DME_LOCUS1356</name>
</gene>
<organism evidence="2 4">
    <name type="scientific">Dracunculus medinensis</name>
    <name type="common">Guinea worm</name>
    <dbReference type="NCBI Taxonomy" id="318479"/>
    <lineage>
        <taxon>Eukaryota</taxon>
        <taxon>Metazoa</taxon>
        <taxon>Ecdysozoa</taxon>
        <taxon>Nematoda</taxon>
        <taxon>Chromadorea</taxon>
        <taxon>Rhabditida</taxon>
        <taxon>Spirurina</taxon>
        <taxon>Dracunculoidea</taxon>
        <taxon>Dracunculidae</taxon>
        <taxon>Dracunculus</taxon>
    </lineage>
</organism>
<evidence type="ECO:0000313" key="2">
    <source>
        <dbReference type="Proteomes" id="UP000038040"/>
    </source>
</evidence>
<dbReference type="EMBL" id="UYYG01000019">
    <property type="protein sequence ID" value="VDN51383.1"/>
    <property type="molecule type" value="Genomic_DNA"/>
</dbReference>
<evidence type="ECO:0000313" key="3">
    <source>
        <dbReference type="Proteomes" id="UP000274756"/>
    </source>
</evidence>
<evidence type="ECO:0000313" key="4">
    <source>
        <dbReference type="WBParaSite" id="DME_0000674201-mRNA-1"/>
    </source>
</evidence>
<sequence>MLNNVSTTATRIGLKINVNKTKVFSSCIQDADKIPIFINSLPVEDVLDFKYVESTVIPNGQAKDKIVTRITAARIVFWLMKPLLSRNHHKDENPCPYSAIQLRLLWLKRILRRPPQELVHISLLAKPCDGYSVPRFQAPYPLVWLHSIFNEDSRQILMRIGHKVNLDNAKAKNLLGMDFIDPKESLITMVYDMIERGVLPKKAAYRGRRTQDFE</sequence>
<dbReference type="AlphaFoldDB" id="A0A0N4UGV4"/>
<keyword evidence="3" id="KW-1185">Reference proteome</keyword>
<protein>
    <submittedName>
        <fullName evidence="4">Reverse transcriptase domain-containing protein</fullName>
    </submittedName>
</protein>
<dbReference type="STRING" id="318479.A0A0N4UGV4"/>
<dbReference type="Proteomes" id="UP000274756">
    <property type="component" value="Unassembled WGS sequence"/>
</dbReference>
<name>A0A0N4UGV4_DRAME</name>
<proteinExistence type="predicted"/>